<evidence type="ECO:0000259" key="1">
    <source>
        <dbReference type="Pfam" id="PF06114"/>
    </source>
</evidence>
<name>G5GM12_9FIRM</name>
<reference evidence="2 3" key="1">
    <citation type="submission" date="2011-08" db="EMBL/GenBank/DDBJ databases">
        <title>The Genome Sequence of Selenomonas infelix ATCC 43532.</title>
        <authorList>
            <consortium name="The Broad Institute Genome Sequencing Platform"/>
            <person name="Earl A."/>
            <person name="Ward D."/>
            <person name="Feldgarden M."/>
            <person name="Gevers D."/>
            <person name="Izard J."/>
            <person name="Blanton J.M."/>
            <person name="Baranova O.V."/>
            <person name="Dewhirst F.E."/>
            <person name="Young S.K."/>
            <person name="Zeng Q."/>
            <person name="Gargeya S."/>
            <person name="Fitzgerald M."/>
            <person name="Haas B."/>
            <person name="Abouelleil A."/>
            <person name="Alvarado L."/>
            <person name="Arachchi H.M."/>
            <person name="Berlin A."/>
            <person name="Brown A."/>
            <person name="Chapman S.B."/>
            <person name="Chen Z."/>
            <person name="Dunbar C."/>
            <person name="Freedman E."/>
            <person name="Gearin G."/>
            <person name="Gellesch M."/>
            <person name="Goldberg J."/>
            <person name="Griggs A."/>
            <person name="Gujja S."/>
            <person name="Heiman D."/>
            <person name="Howarth C."/>
            <person name="Larson L."/>
            <person name="Lui A."/>
            <person name="MacDonald P.J.P."/>
            <person name="Montmayeur A."/>
            <person name="Murphy C."/>
            <person name="Neiman D."/>
            <person name="Pearson M."/>
            <person name="Priest M."/>
            <person name="Roberts A."/>
            <person name="Saif S."/>
            <person name="Shea T."/>
            <person name="Shenoy N."/>
            <person name="Sisk P."/>
            <person name="Stolte C."/>
            <person name="Sykes S."/>
            <person name="Wortman J."/>
            <person name="Nusbaum C."/>
            <person name="Birren B."/>
        </authorList>
    </citation>
    <scope>NUCLEOTIDE SEQUENCE [LARGE SCALE GENOMIC DNA]</scope>
    <source>
        <strain evidence="2 3">ATCC 43532</strain>
    </source>
</reference>
<dbReference type="Pfam" id="PF06114">
    <property type="entry name" value="Peptidase_M78"/>
    <property type="match status" value="1"/>
</dbReference>
<accession>G5GM12</accession>
<dbReference type="STRING" id="679201.HMPREF9334_00293"/>
<proteinExistence type="predicted"/>
<evidence type="ECO:0000313" key="3">
    <source>
        <dbReference type="Proteomes" id="UP000004129"/>
    </source>
</evidence>
<sequence>MNIPLRVRNLVARHDTSDPYRIAKELNCSVYFLDLPSTVNGFWKRTLRRRTIAINKNLPEWQQAAVLCHELGHIVCHGRYTAFSMRNVSYSNTRIEREADEFATYLMAYRYNLDEYYVSQFLSEGWRT</sequence>
<feature type="domain" description="IrrE N-terminal-like" evidence="1">
    <location>
        <begin position="24"/>
        <end position="107"/>
    </location>
</feature>
<comment type="caution">
    <text evidence="2">The sequence shown here is derived from an EMBL/GenBank/DDBJ whole genome shotgun (WGS) entry which is preliminary data.</text>
</comment>
<dbReference type="InterPro" id="IPR010359">
    <property type="entry name" value="IrrE_HExxH"/>
</dbReference>
<dbReference type="EMBL" id="ACZM01000003">
    <property type="protein sequence ID" value="EHG22257.1"/>
    <property type="molecule type" value="Genomic_DNA"/>
</dbReference>
<protein>
    <recommendedName>
        <fullName evidence="1">IrrE N-terminal-like domain-containing protein</fullName>
    </recommendedName>
</protein>
<dbReference type="Proteomes" id="UP000004129">
    <property type="component" value="Unassembled WGS sequence"/>
</dbReference>
<dbReference type="Gene3D" id="1.10.10.2910">
    <property type="match status" value="1"/>
</dbReference>
<dbReference type="PATRIC" id="fig|679201.3.peg.298"/>
<evidence type="ECO:0000313" key="2">
    <source>
        <dbReference type="EMBL" id="EHG22257.1"/>
    </source>
</evidence>
<organism evidence="2 3">
    <name type="scientific">Selenomonas infelix ATCC 43532</name>
    <dbReference type="NCBI Taxonomy" id="679201"/>
    <lineage>
        <taxon>Bacteria</taxon>
        <taxon>Bacillati</taxon>
        <taxon>Bacillota</taxon>
        <taxon>Negativicutes</taxon>
        <taxon>Selenomonadales</taxon>
        <taxon>Selenomonadaceae</taxon>
        <taxon>Selenomonas</taxon>
    </lineage>
</organism>
<dbReference type="AlphaFoldDB" id="G5GM12"/>
<gene>
    <name evidence="2" type="ORF">HMPREF9334_00293</name>
</gene>
<keyword evidence="3" id="KW-1185">Reference proteome</keyword>
<dbReference type="HOGENOM" id="CLU_122894_2_0_9"/>
<dbReference type="eggNOG" id="COG2856">
    <property type="taxonomic scope" value="Bacteria"/>
</dbReference>